<organism evidence="1 2">
    <name type="scientific">Niveispirillum cyanobacteriorum</name>
    <dbReference type="NCBI Taxonomy" id="1612173"/>
    <lineage>
        <taxon>Bacteria</taxon>
        <taxon>Pseudomonadati</taxon>
        <taxon>Pseudomonadota</taxon>
        <taxon>Alphaproteobacteria</taxon>
        <taxon>Rhodospirillales</taxon>
        <taxon>Azospirillaceae</taxon>
        <taxon>Niveispirillum</taxon>
    </lineage>
</organism>
<evidence type="ECO:0000313" key="1">
    <source>
        <dbReference type="EMBL" id="AUN32102.1"/>
    </source>
</evidence>
<proteinExistence type="predicted"/>
<dbReference type="KEGG" id="ncb:C0V82_16935"/>
<keyword evidence="2" id="KW-1185">Reference proteome</keyword>
<dbReference type="AlphaFoldDB" id="A0A2K9NGE4"/>
<dbReference type="Proteomes" id="UP000234752">
    <property type="component" value="Chromosome eg_2"/>
</dbReference>
<gene>
    <name evidence="1" type="ORF">C0V82_16935</name>
</gene>
<dbReference type="EMBL" id="CP025612">
    <property type="protein sequence ID" value="AUN32102.1"/>
    <property type="molecule type" value="Genomic_DNA"/>
</dbReference>
<dbReference type="RefSeq" id="WP_102113652.1">
    <property type="nucleotide sequence ID" value="NZ_BMGN01000006.1"/>
</dbReference>
<sequence length="165" mass="16371">MRNLRSAARHGLMAGLLLPILTHAAPAMATIDGPTATVAVKALNFLQPKPAKPTPVTIVTASGQAATGDAVKSALGADVTAKVVDSAGDLSGAIAVIVIGSADVSGKAAAGQLVIGDMACMEAGKCALAVERQASGAAKYHVNTAALAKAGVSFDKNFQMLVTAH</sequence>
<accession>A0A2K9NGE4</accession>
<dbReference type="OrthoDB" id="8478939at2"/>
<evidence type="ECO:0000313" key="2">
    <source>
        <dbReference type="Proteomes" id="UP000234752"/>
    </source>
</evidence>
<protein>
    <submittedName>
        <fullName evidence="1">Uncharacterized protein</fullName>
    </submittedName>
</protein>
<name>A0A2K9NGE4_9PROT</name>
<reference evidence="1 2" key="1">
    <citation type="submission" date="2017-12" db="EMBL/GenBank/DDBJ databases">
        <title>Genomes of bacteria within cyanobacterial aggregates.</title>
        <authorList>
            <person name="Cai H."/>
        </authorList>
    </citation>
    <scope>NUCLEOTIDE SEQUENCE [LARGE SCALE GENOMIC DNA]</scope>
    <source>
        <strain evidence="1 2">TH16</strain>
    </source>
</reference>